<reference evidence="3" key="1">
    <citation type="submission" date="2016-07" db="EMBL/GenBank/DDBJ databases">
        <title>Microvirga ossetica sp. nov. a new species of rhizobia isolated from root nodules of the legume species Vicia alpestris Steven originated from North Ossetia region in the Caucasus.</title>
        <authorList>
            <person name="Safronova V.I."/>
            <person name="Kuznetsova I.G."/>
            <person name="Sazanova A.L."/>
            <person name="Belimov A."/>
            <person name="Andronov E."/>
            <person name="Osledkin Y.S."/>
            <person name="Onishchuk O.P."/>
            <person name="Kurchak O.N."/>
            <person name="Shaposhnikov A.I."/>
            <person name="Willems A."/>
            <person name="Tikhonovich I.A."/>
        </authorList>
    </citation>
    <scope>NUCLEOTIDE SEQUENCE [LARGE SCALE GENOMIC DNA]</scope>
    <source>
        <strain evidence="3">V5/3M</strain>
        <plasmid evidence="3">unnamed3</plasmid>
    </source>
</reference>
<feature type="domain" description="ATP-grasp" evidence="2">
    <location>
        <begin position="126"/>
        <end position="343"/>
    </location>
</feature>
<organism evidence="3">
    <name type="scientific">Microvirga ossetica</name>
    <dbReference type="NCBI Taxonomy" id="1882682"/>
    <lineage>
        <taxon>Bacteria</taxon>
        <taxon>Pseudomonadati</taxon>
        <taxon>Pseudomonadota</taxon>
        <taxon>Alphaproteobacteria</taxon>
        <taxon>Hyphomicrobiales</taxon>
        <taxon>Methylobacteriaceae</taxon>
        <taxon>Microvirga</taxon>
    </lineage>
</organism>
<proteinExistence type="predicted"/>
<dbReference type="AlphaFoldDB" id="A0A1B2EUJ3"/>
<dbReference type="EMBL" id="CP016618">
    <property type="protein sequence ID" value="ANY83637.1"/>
    <property type="molecule type" value="Genomic_DNA"/>
</dbReference>
<sequence length="384" mass="41738">MPVWQVSKAFARGHRLAHDVVVEYSPQTSGFSDTHERITRAMVAKRLAALIGFAYGGEYDGSAHYPGKVYFVPSDTLIGLEHTVQLGIAGERDLFGGVVPYPFVATKAITHPLIEPNVLAPEGWSDTFLHQVHSAVLDGYSVFTAEQAHAACERLLENGPVRLKPVHATAGRGQRVIRSLSELTEALAGIDEAELADAGLVLEENLTAVTTYSVGQVRVADLTATYYGSQRLTTDNAGDEIYGGSDLVVARGDFDALVRLPLPESIRIAVEQARVYDAATSLFPGMFASRRNYDVAQGMNPRGQWRSGVLEQSWRMGGATGAEMAALEAFRADPVVQVVRASTFEIYGESHAPPPQATVYFRGIDERVGLLTKYTMVEAHDDTR</sequence>
<accession>A0A1B2EUJ3</accession>
<evidence type="ECO:0000259" key="2">
    <source>
        <dbReference type="PROSITE" id="PS50975"/>
    </source>
</evidence>
<evidence type="ECO:0000256" key="1">
    <source>
        <dbReference type="PROSITE-ProRule" id="PRU00409"/>
    </source>
</evidence>
<keyword evidence="1" id="KW-0547">Nucleotide-binding</keyword>
<protein>
    <submittedName>
        <fullName evidence="3">Biotin carboxylase</fullName>
    </submittedName>
</protein>
<keyword evidence="1" id="KW-0067">ATP-binding</keyword>
<keyword evidence="3" id="KW-0614">Plasmid</keyword>
<dbReference type="PROSITE" id="PS50975">
    <property type="entry name" value="ATP_GRASP"/>
    <property type="match status" value="1"/>
</dbReference>
<dbReference type="InterPro" id="IPR021519">
    <property type="entry name" value="DUF3182"/>
</dbReference>
<dbReference type="SUPFAM" id="SSF56059">
    <property type="entry name" value="Glutathione synthetase ATP-binding domain-like"/>
    <property type="match status" value="1"/>
</dbReference>
<geneLocation type="plasmid" evidence="3">
    <name>unnamed3</name>
</geneLocation>
<dbReference type="KEGG" id="moc:BB934_35895"/>
<dbReference type="GO" id="GO:0005524">
    <property type="term" value="F:ATP binding"/>
    <property type="evidence" value="ECO:0007669"/>
    <property type="project" value="UniProtKB-UniRule"/>
</dbReference>
<gene>
    <name evidence="3" type="ORF">BB934_35895</name>
</gene>
<name>A0A1B2EUJ3_9HYPH</name>
<evidence type="ECO:0000313" key="3">
    <source>
        <dbReference type="EMBL" id="ANY83637.1"/>
    </source>
</evidence>
<dbReference type="InterPro" id="IPR011761">
    <property type="entry name" value="ATP-grasp"/>
</dbReference>
<dbReference type="GO" id="GO:0046872">
    <property type="term" value="F:metal ion binding"/>
    <property type="evidence" value="ECO:0007669"/>
    <property type="project" value="InterPro"/>
</dbReference>
<dbReference type="Pfam" id="PF11379">
    <property type="entry name" value="DUF3182"/>
    <property type="match status" value="1"/>
</dbReference>